<comment type="similarity">
    <text evidence="2 7">Belongs to the ExbD/TolR family.</text>
</comment>
<dbReference type="Pfam" id="PF02472">
    <property type="entry name" value="ExbD"/>
    <property type="match status" value="1"/>
</dbReference>
<dbReference type="RefSeq" id="WP_145191080.1">
    <property type="nucleotide sequence ID" value="NZ_CP036266.1"/>
</dbReference>
<comment type="subcellular location">
    <subcellularLocation>
        <location evidence="1">Cell membrane</location>
        <topology evidence="1">Single-pass membrane protein</topology>
    </subcellularLocation>
    <subcellularLocation>
        <location evidence="7">Cell membrane</location>
        <topology evidence="7">Single-pass type II membrane protein</topology>
    </subcellularLocation>
</comment>
<keyword evidence="3" id="KW-1003">Cell membrane</keyword>
<evidence type="ECO:0000256" key="2">
    <source>
        <dbReference type="ARBA" id="ARBA00005811"/>
    </source>
</evidence>
<dbReference type="Proteomes" id="UP000320421">
    <property type="component" value="Chromosome"/>
</dbReference>
<dbReference type="PANTHER" id="PTHR30558:SF3">
    <property type="entry name" value="BIOPOLYMER TRANSPORT PROTEIN EXBD-RELATED"/>
    <property type="match status" value="1"/>
</dbReference>
<evidence type="ECO:0000256" key="7">
    <source>
        <dbReference type="RuleBase" id="RU003879"/>
    </source>
</evidence>
<dbReference type="OrthoDB" id="9789920at2"/>
<evidence type="ECO:0000256" key="1">
    <source>
        <dbReference type="ARBA" id="ARBA00004162"/>
    </source>
</evidence>
<keyword evidence="5" id="KW-1133">Transmembrane helix</keyword>
<sequence>MKLRSSGREAEKIEPQMAPMIDVVFQLLIFFMLTLNIVEPEGDFNVNMPITDSNTPAEDPNIFPDIKVRLVANEDGSLNTIRLGQVNLGNGPNVFAGLNHEILKIIGKPGNPITKDMEVEIEADYNLHYEYTLKAVSACTGRLDSSGKHIIRYIEKIKFAPPVGGPAAGS</sequence>
<evidence type="ECO:0000313" key="9">
    <source>
        <dbReference type="Proteomes" id="UP000320421"/>
    </source>
</evidence>
<keyword evidence="4 7" id="KW-0812">Transmembrane</keyword>
<dbReference type="AlphaFoldDB" id="A0A517PVY2"/>
<dbReference type="GO" id="GO:0005886">
    <property type="term" value="C:plasma membrane"/>
    <property type="evidence" value="ECO:0007669"/>
    <property type="project" value="UniProtKB-SubCell"/>
</dbReference>
<evidence type="ECO:0000256" key="6">
    <source>
        <dbReference type="ARBA" id="ARBA00023136"/>
    </source>
</evidence>
<keyword evidence="7" id="KW-0813">Transport</keyword>
<keyword evidence="7" id="KW-0653">Protein transport</keyword>
<dbReference type="GO" id="GO:0022857">
    <property type="term" value="F:transmembrane transporter activity"/>
    <property type="evidence" value="ECO:0007669"/>
    <property type="project" value="InterPro"/>
</dbReference>
<evidence type="ECO:0000313" key="8">
    <source>
        <dbReference type="EMBL" id="QDT23530.1"/>
    </source>
</evidence>
<evidence type="ECO:0000256" key="5">
    <source>
        <dbReference type="ARBA" id="ARBA00022989"/>
    </source>
</evidence>
<dbReference type="PANTHER" id="PTHR30558">
    <property type="entry name" value="EXBD MEMBRANE COMPONENT OF PMF-DRIVEN MACROMOLECULE IMPORT SYSTEM"/>
    <property type="match status" value="1"/>
</dbReference>
<gene>
    <name evidence="8" type="ORF">HG66A1_53520</name>
</gene>
<accession>A0A517PVY2</accession>
<evidence type="ECO:0000256" key="3">
    <source>
        <dbReference type="ARBA" id="ARBA00022475"/>
    </source>
</evidence>
<dbReference type="InterPro" id="IPR003400">
    <property type="entry name" value="ExbD"/>
</dbReference>
<organism evidence="8 9">
    <name type="scientific">Gimesia chilikensis</name>
    <dbReference type="NCBI Taxonomy" id="2605989"/>
    <lineage>
        <taxon>Bacteria</taxon>
        <taxon>Pseudomonadati</taxon>
        <taxon>Planctomycetota</taxon>
        <taxon>Planctomycetia</taxon>
        <taxon>Planctomycetales</taxon>
        <taxon>Planctomycetaceae</taxon>
        <taxon>Gimesia</taxon>
    </lineage>
</organism>
<keyword evidence="9" id="KW-1185">Reference proteome</keyword>
<protein>
    <submittedName>
        <fullName evidence="8">Biopolymer transport protein ExbD/TolR</fullName>
    </submittedName>
</protein>
<dbReference type="GO" id="GO:0015031">
    <property type="term" value="P:protein transport"/>
    <property type="evidence" value="ECO:0007669"/>
    <property type="project" value="UniProtKB-KW"/>
</dbReference>
<keyword evidence="6" id="KW-0472">Membrane</keyword>
<evidence type="ECO:0000256" key="4">
    <source>
        <dbReference type="ARBA" id="ARBA00022692"/>
    </source>
</evidence>
<dbReference type="EMBL" id="CP036266">
    <property type="protein sequence ID" value="QDT23530.1"/>
    <property type="molecule type" value="Genomic_DNA"/>
</dbReference>
<reference evidence="8 9" key="1">
    <citation type="submission" date="2019-02" db="EMBL/GenBank/DDBJ databases">
        <title>Deep-cultivation of Planctomycetes and their phenomic and genomic characterization uncovers novel biology.</title>
        <authorList>
            <person name="Wiegand S."/>
            <person name="Jogler M."/>
            <person name="Boedeker C."/>
            <person name="Pinto D."/>
            <person name="Vollmers J."/>
            <person name="Rivas-Marin E."/>
            <person name="Kohn T."/>
            <person name="Peeters S.H."/>
            <person name="Heuer A."/>
            <person name="Rast P."/>
            <person name="Oberbeckmann S."/>
            <person name="Bunk B."/>
            <person name="Jeske O."/>
            <person name="Meyerdierks A."/>
            <person name="Storesund J.E."/>
            <person name="Kallscheuer N."/>
            <person name="Luecker S."/>
            <person name="Lage O.M."/>
            <person name="Pohl T."/>
            <person name="Merkel B.J."/>
            <person name="Hornburger P."/>
            <person name="Mueller R.-W."/>
            <person name="Bruemmer F."/>
            <person name="Labrenz M."/>
            <person name="Spormann A.M."/>
            <person name="Op den Camp H."/>
            <person name="Overmann J."/>
            <person name="Amann R."/>
            <person name="Jetten M.S.M."/>
            <person name="Mascher T."/>
            <person name="Medema M.H."/>
            <person name="Devos D.P."/>
            <person name="Kaster A.-K."/>
            <person name="Ovreas L."/>
            <person name="Rohde M."/>
            <person name="Galperin M.Y."/>
            <person name="Jogler C."/>
        </authorList>
    </citation>
    <scope>NUCLEOTIDE SEQUENCE [LARGE SCALE GENOMIC DNA]</scope>
    <source>
        <strain evidence="8 9">HG66A1</strain>
    </source>
</reference>
<name>A0A517PVY2_9PLAN</name>
<proteinExistence type="inferred from homology"/>